<name>A0ABM9B0T7_9BACT</name>
<dbReference type="PANTHER" id="PTHR15337">
    <property type="entry name" value="ANTERIOR GRADIENT PROTEIN-RELATED"/>
    <property type="match status" value="1"/>
</dbReference>
<dbReference type="InterPro" id="IPR051099">
    <property type="entry name" value="AGR/TXD"/>
</dbReference>
<accession>A0ABM9B0T7</accession>
<dbReference type="Gene3D" id="3.40.30.10">
    <property type="entry name" value="Glutaredoxin"/>
    <property type="match status" value="1"/>
</dbReference>
<evidence type="ECO:0000256" key="1">
    <source>
        <dbReference type="ARBA" id="ARBA00022729"/>
    </source>
</evidence>
<dbReference type="InterPro" id="IPR017937">
    <property type="entry name" value="Thioredoxin_CS"/>
</dbReference>
<dbReference type="EMBL" id="CAKLPZ010000001">
    <property type="protein sequence ID" value="CAH1000416.1"/>
    <property type="molecule type" value="Genomic_DNA"/>
</dbReference>
<keyword evidence="2" id="KW-0676">Redox-active center</keyword>
<feature type="chain" id="PRO_5046218301" description="Spermatogenesis-associated protein 20-like TRX domain-containing protein" evidence="3">
    <location>
        <begin position="18"/>
        <end position="167"/>
    </location>
</feature>
<organism evidence="5 6">
    <name type="scientific">Neolewinella maritima</name>
    <dbReference type="NCBI Taxonomy" id="1383882"/>
    <lineage>
        <taxon>Bacteria</taxon>
        <taxon>Pseudomonadati</taxon>
        <taxon>Bacteroidota</taxon>
        <taxon>Saprospiria</taxon>
        <taxon>Saprospirales</taxon>
        <taxon>Lewinellaceae</taxon>
        <taxon>Neolewinella</taxon>
    </lineage>
</organism>
<feature type="signal peptide" evidence="3">
    <location>
        <begin position="1"/>
        <end position="17"/>
    </location>
</feature>
<keyword evidence="1 3" id="KW-0732">Signal</keyword>
<dbReference type="InterPro" id="IPR004879">
    <property type="entry name" value="Ssp411-like_TRX"/>
</dbReference>
<evidence type="ECO:0000313" key="6">
    <source>
        <dbReference type="Proteomes" id="UP000837803"/>
    </source>
</evidence>
<feature type="domain" description="Spermatogenesis-associated protein 20-like TRX" evidence="4">
    <location>
        <begin position="17"/>
        <end position="127"/>
    </location>
</feature>
<sequence>MKVLLSLLFLFSLPLSAQVEWLSWEEAMTRHASDPKPVLVDVYTDWCGWCKQMDKKVFADKKIASFISEHFYAVKLDAEQTEDIIYDGHTFSYDPTAGRRGVHALAVALLDGRMSYPSVVYLDENRNRITISPGFKPAERYIHELRYVQEKHWESMSYQDYMDQLSK</sequence>
<keyword evidence="6" id="KW-1185">Reference proteome</keyword>
<dbReference type="Pfam" id="PF03190">
    <property type="entry name" value="Thioredox_DsbH"/>
    <property type="match status" value="1"/>
</dbReference>
<evidence type="ECO:0000256" key="2">
    <source>
        <dbReference type="ARBA" id="ARBA00023284"/>
    </source>
</evidence>
<proteinExistence type="predicted"/>
<reference evidence="5" key="1">
    <citation type="submission" date="2021-12" db="EMBL/GenBank/DDBJ databases">
        <authorList>
            <person name="Rodrigo-Torres L."/>
            <person name="Arahal R. D."/>
            <person name="Lucena T."/>
        </authorList>
    </citation>
    <scope>NUCLEOTIDE SEQUENCE</scope>
    <source>
        <strain evidence="5">CECT 8419</strain>
    </source>
</reference>
<gene>
    <name evidence="5" type="ORF">LEM8419_01569</name>
</gene>
<dbReference type="RefSeq" id="WP_238750467.1">
    <property type="nucleotide sequence ID" value="NZ_CAKLPZ010000001.1"/>
</dbReference>
<comment type="caution">
    <text evidence="5">The sequence shown here is derived from an EMBL/GenBank/DDBJ whole genome shotgun (WGS) entry which is preliminary data.</text>
</comment>
<dbReference type="InterPro" id="IPR036249">
    <property type="entry name" value="Thioredoxin-like_sf"/>
</dbReference>
<dbReference type="PANTHER" id="PTHR15337:SF11">
    <property type="entry name" value="THIOREDOXIN DOMAIN-CONTAINING PROTEIN"/>
    <property type="match status" value="1"/>
</dbReference>
<dbReference type="PROSITE" id="PS00194">
    <property type="entry name" value="THIOREDOXIN_1"/>
    <property type="match status" value="1"/>
</dbReference>
<protein>
    <recommendedName>
        <fullName evidence="4">Spermatogenesis-associated protein 20-like TRX domain-containing protein</fullName>
    </recommendedName>
</protein>
<evidence type="ECO:0000259" key="4">
    <source>
        <dbReference type="Pfam" id="PF03190"/>
    </source>
</evidence>
<evidence type="ECO:0000313" key="5">
    <source>
        <dbReference type="EMBL" id="CAH1000416.1"/>
    </source>
</evidence>
<dbReference type="Proteomes" id="UP000837803">
    <property type="component" value="Unassembled WGS sequence"/>
</dbReference>
<evidence type="ECO:0000256" key="3">
    <source>
        <dbReference type="SAM" id="SignalP"/>
    </source>
</evidence>
<dbReference type="SUPFAM" id="SSF52833">
    <property type="entry name" value="Thioredoxin-like"/>
    <property type="match status" value="1"/>
</dbReference>